<dbReference type="AlphaFoldDB" id="C8P5Y7"/>
<reference evidence="1 2" key="1">
    <citation type="submission" date="2009-09" db="EMBL/GenBank/DDBJ databases">
        <authorList>
            <person name="Qin X."/>
            <person name="Bachman B."/>
            <person name="Battles P."/>
            <person name="Bell A."/>
            <person name="Bess C."/>
            <person name="Bickham C."/>
            <person name="Chaboub L."/>
            <person name="Chen D."/>
            <person name="Coyle M."/>
            <person name="Deiros D.R."/>
            <person name="Dinh H."/>
            <person name="Forbes L."/>
            <person name="Fowler G."/>
            <person name="Francisco L."/>
            <person name="Fu Q."/>
            <person name="Gubbala S."/>
            <person name="Hale W."/>
            <person name="Han Y."/>
            <person name="Hemphill L."/>
            <person name="Highlander S.K."/>
            <person name="Hirani K."/>
            <person name="Hogues M."/>
            <person name="Jackson L."/>
            <person name="Jakkamsetti A."/>
            <person name="Javaid M."/>
            <person name="Jiang H."/>
            <person name="Korchina V."/>
            <person name="Kovar C."/>
            <person name="Lara F."/>
            <person name="Lee S."/>
            <person name="Mata R."/>
            <person name="Mathew T."/>
            <person name="Moen C."/>
            <person name="Morales K."/>
            <person name="Munidasa M."/>
            <person name="Nazareth L."/>
            <person name="Ngo R."/>
            <person name="Nguyen L."/>
            <person name="Okwuonu G."/>
            <person name="Ongeri F."/>
            <person name="Patil S."/>
            <person name="Petrosino J."/>
            <person name="Pham C."/>
            <person name="Pham P."/>
            <person name="Pu L.-L."/>
            <person name="Puazo M."/>
            <person name="Raj R."/>
            <person name="Reid J."/>
            <person name="Rouhana J."/>
            <person name="Saada N."/>
            <person name="Shang Y."/>
            <person name="Simmons D."/>
            <person name="Thornton R."/>
            <person name="Warren J."/>
            <person name="Weissenberger G."/>
            <person name="Zhang J."/>
            <person name="Zhang L."/>
            <person name="Zhou C."/>
            <person name="Zhu D."/>
            <person name="Muzny D."/>
            <person name="Worley K."/>
            <person name="Gibbs R."/>
        </authorList>
    </citation>
    <scope>NUCLEOTIDE SEQUENCE [LARGE SCALE GENOMIC DNA]</scope>
    <source>
        <strain evidence="1 2">DSM 16041</strain>
    </source>
</reference>
<dbReference type="STRING" id="525309.HMPREF0494_0731"/>
<proteinExistence type="predicted"/>
<dbReference type="EMBL" id="ACLL01000018">
    <property type="protein sequence ID" value="EEW54073.1"/>
    <property type="molecule type" value="Genomic_DNA"/>
</dbReference>
<dbReference type="HOGENOM" id="CLU_3184948_0_0_9"/>
<evidence type="ECO:0000313" key="2">
    <source>
        <dbReference type="Proteomes" id="UP000003675"/>
    </source>
</evidence>
<organism evidence="1 2">
    <name type="scientific">Limosilactobacillus antri DSM 16041</name>
    <dbReference type="NCBI Taxonomy" id="525309"/>
    <lineage>
        <taxon>Bacteria</taxon>
        <taxon>Bacillati</taxon>
        <taxon>Bacillota</taxon>
        <taxon>Bacilli</taxon>
        <taxon>Lactobacillales</taxon>
        <taxon>Lactobacillaceae</taxon>
        <taxon>Limosilactobacillus</taxon>
    </lineage>
</organism>
<protein>
    <submittedName>
        <fullName evidence="1">Uncharacterized protein</fullName>
    </submittedName>
</protein>
<name>C8P5Y7_9LACO</name>
<accession>C8P5Y7</accession>
<gene>
    <name evidence="1" type="ORF">HMPREF0494_0731</name>
</gene>
<sequence length="46" mass="5192">MISNCQTFIKNNLQSLSSLLLKRLLKTRMKTADSKIGAWFGKLVHG</sequence>
<comment type="caution">
    <text evidence="1">The sequence shown here is derived from an EMBL/GenBank/DDBJ whole genome shotgun (WGS) entry which is preliminary data.</text>
</comment>
<evidence type="ECO:0000313" key="1">
    <source>
        <dbReference type="EMBL" id="EEW54073.1"/>
    </source>
</evidence>
<dbReference type="Proteomes" id="UP000003675">
    <property type="component" value="Unassembled WGS sequence"/>
</dbReference>